<proteinExistence type="predicted"/>
<dbReference type="Proteomes" id="UP000727407">
    <property type="component" value="Unassembled WGS sequence"/>
</dbReference>
<dbReference type="EMBL" id="QNUK01000439">
    <property type="protein sequence ID" value="KAF5893339.1"/>
    <property type="molecule type" value="Genomic_DNA"/>
</dbReference>
<sequence length="77" mass="8750">MLGQDVVSLEEVQWMEVQLGQNSAQKTLSRVANPQSNKVDKVDSGAENTLYVHELGKPTKTYRHVDDKNSRRLTSRH</sequence>
<dbReference type="AlphaFoldDB" id="A0A8J4WVF0"/>
<protein>
    <submittedName>
        <fullName evidence="1">Uncharacterized protein</fullName>
    </submittedName>
</protein>
<accession>A0A8J4WVF0</accession>
<gene>
    <name evidence="1" type="ORF">DAT39_016925</name>
</gene>
<organism evidence="1 2">
    <name type="scientific">Clarias magur</name>
    <name type="common">Asian catfish</name>
    <name type="synonym">Macropteronotus magur</name>
    <dbReference type="NCBI Taxonomy" id="1594786"/>
    <lineage>
        <taxon>Eukaryota</taxon>
        <taxon>Metazoa</taxon>
        <taxon>Chordata</taxon>
        <taxon>Craniata</taxon>
        <taxon>Vertebrata</taxon>
        <taxon>Euteleostomi</taxon>
        <taxon>Actinopterygii</taxon>
        <taxon>Neopterygii</taxon>
        <taxon>Teleostei</taxon>
        <taxon>Ostariophysi</taxon>
        <taxon>Siluriformes</taxon>
        <taxon>Clariidae</taxon>
        <taxon>Clarias</taxon>
    </lineage>
</organism>
<keyword evidence="2" id="KW-1185">Reference proteome</keyword>
<name>A0A8J4WVF0_CLAMG</name>
<reference evidence="1" key="1">
    <citation type="submission" date="2020-07" db="EMBL/GenBank/DDBJ databases">
        <title>Clarias magur genome sequencing, assembly and annotation.</title>
        <authorList>
            <person name="Kushwaha B."/>
            <person name="Kumar R."/>
            <person name="Das P."/>
            <person name="Joshi C.G."/>
            <person name="Kumar D."/>
            <person name="Nagpure N.S."/>
            <person name="Pandey M."/>
            <person name="Agarwal S."/>
            <person name="Srivastava S."/>
            <person name="Singh M."/>
            <person name="Sahoo L."/>
            <person name="Jayasankar P."/>
            <person name="Meher P.K."/>
            <person name="Koringa P.G."/>
            <person name="Iquebal M.A."/>
            <person name="Das S.P."/>
            <person name="Bit A."/>
            <person name="Patnaik S."/>
            <person name="Patel N."/>
            <person name="Shah T.M."/>
            <person name="Hinsu A."/>
            <person name="Jena J.K."/>
        </authorList>
    </citation>
    <scope>NUCLEOTIDE SEQUENCE</scope>
    <source>
        <strain evidence="1">CIFAMagur01</strain>
        <tissue evidence="1">Testis</tissue>
    </source>
</reference>
<evidence type="ECO:0000313" key="2">
    <source>
        <dbReference type="Proteomes" id="UP000727407"/>
    </source>
</evidence>
<comment type="caution">
    <text evidence="1">The sequence shown here is derived from an EMBL/GenBank/DDBJ whole genome shotgun (WGS) entry which is preliminary data.</text>
</comment>
<evidence type="ECO:0000313" key="1">
    <source>
        <dbReference type="EMBL" id="KAF5893339.1"/>
    </source>
</evidence>